<evidence type="ECO:0000313" key="1">
    <source>
        <dbReference type="EMBL" id="PRT71300.1"/>
    </source>
</evidence>
<gene>
    <name evidence="1" type="ORF">C6A27_03545</name>
</gene>
<dbReference type="Proteomes" id="UP000238573">
    <property type="component" value="Unassembled WGS sequence"/>
</dbReference>
<name>A0A2T0G5I3_STRAP</name>
<comment type="caution">
    <text evidence="1">The sequence shown here is derived from an EMBL/GenBank/DDBJ whole genome shotgun (WGS) entry which is preliminary data.</text>
</comment>
<sequence length="435" mass="52223">MKVIDERKLKEKFIVGTEKDFYRNIKKYDESMIPVMKARGYTCIRSAERTVAFTFGEFCFSRRKWKRGSEWYSPVDEWLGLDKNSRYSKELIYQIAELSTMMSYDHVVKVVQMMYHVKITKPTVIKTVKFADQLRNQYEEYQYYQEEVKKKDKIQADIIFVEGDGVFLRVLDEENKAGYRDFAHFVIHTGSKKIEKNRWKLENKKSIMSISNRHARERVLDYLYQNFEITENTILITNSDGGHGYTPYVFKEFAKVLGIKRHEHFWDEFHVYKEIDQTYKGYSDDLKDKLYQSIQTHDKKLLRTVLDTTESLLTPAGEENFSKFSKKFLRNFQYTKPLELRGFRYLPIGIMESQHRKITYRMKKRGMIWSQTGAESMTNMILLSKSGQLRELFFGEWRKEYQEYKAAEELTAATIKVRQNHIKKDYQFYSLKKRW</sequence>
<accession>A0A2T0G5I3</accession>
<proteinExistence type="predicted"/>
<dbReference type="AlphaFoldDB" id="A0A2T0G5I3"/>
<evidence type="ECO:0000313" key="2">
    <source>
        <dbReference type="Proteomes" id="UP000238573"/>
    </source>
</evidence>
<protein>
    <submittedName>
        <fullName evidence="1">Transposase</fullName>
    </submittedName>
</protein>
<organism evidence="1 2">
    <name type="scientific">Streptococcus anginosus</name>
    <dbReference type="NCBI Taxonomy" id="1328"/>
    <lineage>
        <taxon>Bacteria</taxon>
        <taxon>Bacillati</taxon>
        <taxon>Bacillota</taxon>
        <taxon>Bacilli</taxon>
        <taxon>Lactobacillales</taxon>
        <taxon>Streptococcaceae</taxon>
        <taxon>Streptococcus</taxon>
        <taxon>Streptococcus anginosus group</taxon>
    </lineage>
</organism>
<dbReference type="NCBIfam" id="NF033529">
    <property type="entry name" value="transpos_ISLre2"/>
    <property type="match status" value="1"/>
</dbReference>
<reference evidence="1 2" key="1">
    <citation type="journal article" date="1993" name="J. Dent. Res.">
        <title>The isolation and characterization of milleri group streptococci from dental periapical abscesses.</title>
        <authorList>
            <person name="Fisher L.E."/>
            <person name="Russell R.R."/>
        </authorList>
    </citation>
    <scope>NUCLEOTIDE SEQUENCE [LARGE SCALE GENOMIC DNA]</scope>
    <source>
        <strain evidence="1 2">OUP21</strain>
    </source>
</reference>
<dbReference type="EMBL" id="PVSZ01000008">
    <property type="protein sequence ID" value="PRT71300.1"/>
    <property type="molecule type" value="Genomic_DNA"/>
</dbReference>
<dbReference type="RefSeq" id="WP_106384106.1">
    <property type="nucleotide sequence ID" value="NZ_PVSZ01000008.1"/>
</dbReference>